<evidence type="ECO:0000256" key="2">
    <source>
        <dbReference type="PROSITE-ProRule" id="PRU00076"/>
    </source>
</evidence>
<evidence type="ECO:0000256" key="3">
    <source>
        <dbReference type="SAM" id="Phobius"/>
    </source>
</evidence>
<dbReference type="EMBL" id="LODT01000035">
    <property type="protein sequence ID" value="KYQ90922.1"/>
    <property type="molecule type" value="Genomic_DNA"/>
</dbReference>
<dbReference type="Gene3D" id="2.60.40.10">
    <property type="entry name" value="Immunoglobulins"/>
    <property type="match status" value="2"/>
</dbReference>
<dbReference type="OrthoDB" id="676979at2759"/>
<accession>A0A151ZAE7</accession>
<dbReference type="PROSITE" id="PS00022">
    <property type="entry name" value="EGF_1"/>
    <property type="match status" value="1"/>
</dbReference>
<comment type="caution">
    <text evidence="6">The sequence shown here is derived from an EMBL/GenBank/DDBJ whole genome shotgun (WGS) entry which is preliminary data.</text>
</comment>
<feature type="chain" id="PRO_5007593041" description="EGF-like domain-containing protein" evidence="4">
    <location>
        <begin position="23"/>
        <end position="972"/>
    </location>
</feature>
<dbReference type="OMA" id="WIATRTT"/>
<protein>
    <recommendedName>
        <fullName evidence="5">EGF-like domain-containing protein</fullName>
    </recommendedName>
</protein>
<dbReference type="Pfam" id="PF01833">
    <property type="entry name" value="TIG"/>
    <property type="match status" value="2"/>
</dbReference>
<keyword evidence="3" id="KW-0472">Membrane</keyword>
<feature type="transmembrane region" description="Helical" evidence="3">
    <location>
        <begin position="926"/>
        <end position="947"/>
    </location>
</feature>
<dbReference type="PROSITE" id="PS01186">
    <property type="entry name" value="EGF_2"/>
    <property type="match status" value="1"/>
</dbReference>
<dbReference type="InParanoid" id="A0A151ZAE7"/>
<dbReference type="FunCoup" id="A0A151ZAE7">
    <property type="interactions" value="738"/>
</dbReference>
<dbReference type="InterPro" id="IPR013111">
    <property type="entry name" value="EGF_extracell"/>
</dbReference>
<dbReference type="InterPro" id="IPR014756">
    <property type="entry name" value="Ig_E-set"/>
</dbReference>
<keyword evidence="3" id="KW-0812">Transmembrane</keyword>
<evidence type="ECO:0000259" key="5">
    <source>
        <dbReference type="PROSITE" id="PS50026"/>
    </source>
</evidence>
<dbReference type="InterPro" id="IPR053331">
    <property type="entry name" value="EGF-like_comC"/>
</dbReference>
<dbReference type="SUPFAM" id="SSF81296">
    <property type="entry name" value="E set domains"/>
    <property type="match status" value="3"/>
</dbReference>
<reference evidence="6 7" key="1">
    <citation type="submission" date="2015-12" db="EMBL/GenBank/DDBJ databases">
        <title>Dictyostelia acquired genes for synthesis and detection of signals that induce cell-type specialization by lateral gene transfer from prokaryotes.</title>
        <authorList>
            <person name="Gloeckner G."/>
            <person name="Schaap P."/>
        </authorList>
    </citation>
    <scope>NUCLEOTIDE SEQUENCE [LARGE SCALE GENOMIC DNA]</scope>
    <source>
        <strain evidence="6 7">TK</strain>
    </source>
</reference>
<dbReference type="Pfam" id="PF07974">
    <property type="entry name" value="EGF_2"/>
    <property type="match status" value="1"/>
</dbReference>
<dbReference type="InterPro" id="IPR013783">
    <property type="entry name" value="Ig-like_fold"/>
</dbReference>
<feature type="disulfide bond" evidence="2">
    <location>
        <begin position="661"/>
        <end position="671"/>
    </location>
</feature>
<dbReference type="PANTHER" id="PTHR24032:SF14">
    <property type="entry name" value="EGF-LIKE DOMAIN-CONTAINING PROTEIN-RELATED"/>
    <property type="match status" value="1"/>
</dbReference>
<dbReference type="AlphaFoldDB" id="A0A151ZAE7"/>
<dbReference type="PROSITE" id="PS50026">
    <property type="entry name" value="EGF_3"/>
    <property type="match status" value="1"/>
</dbReference>
<feature type="domain" description="EGF-like" evidence="5">
    <location>
        <begin position="657"/>
        <end position="690"/>
    </location>
</feature>
<comment type="caution">
    <text evidence="2">Lacks conserved residue(s) required for the propagation of feature annotation.</text>
</comment>
<keyword evidence="1 2" id="KW-1015">Disulfide bond</keyword>
<proteinExistence type="predicted"/>
<dbReference type="Gene3D" id="2.10.25.10">
    <property type="entry name" value="Laminin"/>
    <property type="match status" value="1"/>
</dbReference>
<evidence type="ECO:0000256" key="1">
    <source>
        <dbReference type="ARBA" id="ARBA00023157"/>
    </source>
</evidence>
<dbReference type="InterPro" id="IPR002909">
    <property type="entry name" value="IPT_dom"/>
</dbReference>
<dbReference type="SUPFAM" id="SSF52058">
    <property type="entry name" value="L domain-like"/>
    <property type="match status" value="1"/>
</dbReference>
<dbReference type="Proteomes" id="UP000076078">
    <property type="component" value="Unassembled WGS sequence"/>
</dbReference>
<keyword evidence="7" id="KW-1185">Reference proteome</keyword>
<dbReference type="InterPro" id="IPR032675">
    <property type="entry name" value="LRR_dom_sf"/>
</dbReference>
<evidence type="ECO:0000313" key="6">
    <source>
        <dbReference type="EMBL" id="KYQ90922.1"/>
    </source>
</evidence>
<dbReference type="CDD" id="cd00603">
    <property type="entry name" value="IPT_PCSR"/>
    <property type="match status" value="1"/>
</dbReference>
<dbReference type="InterPro" id="IPR002049">
    <property type="entry name" value="LE_dom"/>
</dbReference>
<keyword evidence="3" id="KW-1133">Transmembrane helix</keyword>
<feature type="disulfide bond" evidence="2">
    <location>
        <begin position="680"/>
        <end position="689"/>
    </location>
</feature>
<organism evidence="6 7">
    <name type="scientific">Tieghemostelium lacteum</name>
    <name type="common">Slime mold</name>
    <name type="synonym">Dictyostelium lacteum</name>
    <dbReference type="NCBI Taxonomy" id="361077"/>
    <lineage>
        <taxon>Eukaryota</taxon>
        <taxon>Amoebozoa</taxon>
        <taxon>Evosea</taxon>
        <taxon>Eumycetozoa</taxon>
        <taxon>Dictyostelia</taxon>
        <taxon>Dictyosteliales</taxon>
        <taxon>Raperosteliaceae</taxon>
        <taxon>Tieghemostelium</taxon>
    </lineage>
</organism>
<dbReference type="CDD" id="cd00055">
    <property type="entry name" value="EGF_Lam"/>
    <property type="match status" value="1"/>
</dbReference>
<dbReference type="InterPro" id="IPR000742">
    <property type="entry name" value="EGF"/>
</dbReference>
<keyword evidence="4" id="KW-0732">Signal</keyword>
<dbReference type="PANTHER" id="PTHR24032">
    <property type="entry name" value="EGF-LIKE DOMAIN-CONTAINING PROTEIN-RELATED-RELATED"/>
    <property type="match status" value="1"/>
</dbReference>
<gene>
    <name evidence="6" type="ORF">DLAC_07797</name>
</gene>
<name>A0A151ZAE7_TIELA</name>
<feature type="signal peptide" evidence="4">
    <location>
        <begin position="1"/>
        <end position="22"/>
    </location>
</feature>
<evidence type="ECO:0000313" key="7">
    <source>
        <dbReference type="Proteomes" id="UP000076078"/>
    </source>
</evidence>
<dbReference type="Gene3D" id="3.80.10.10">
    <property type="entry name" value="Ribonuclease Inhibitor"/>
    <property type="match status" value="1"/>
</dbReference>
<evidence type="ECO:0000256" key="4">
    <source>
        <dbReference type="SAM" id="SignalP"/>
    </source>
</evidence>
<sequence length="972" mass="106886">MKEIYSYLLVLLFILNSSNVNAITSNQKTFLNSIATACSFTWAPSGADCGSYVVGTNTKVTCNPSTAEVTELYISPSTKYCSAITDSYNLFPQLTKLTIGYNLSSSATIQTHPNVQYFKFESSDPAMVFTFLPSFNMTSLTSLDIMYPAGTFPTNLNTSMVNLRIYGHPTLGKFTSHFPSNLFTPSLKTFFFILFFTPTPAYTLPANVFTNSPNIVEYQVSIPGYTLTDLTSFYNPPLSLLTIGIYTFNAPTVVLPTFEEAGWQNLVALVIAQCGLKGSIPQNYFQQKALLLLNFGFNSQLQVPLNYLATSKLQQLFIANTATSGTVPDDMLDGALQRFDARGTALNGVLPPCFMCLPNSALSENPAGYQYLFDSNKFSNYQGVSSPRVCNPVITSISPTLLKTTDFYFVIQGTSLGSIANYLQISMTNSVGDTFNLAGYCTAKKKSKTIECLNPNVQGSGNVTLIVFNDQNPVPIVTKAFSYVPPTVSFVSSPSTLGGAVTIYGDNLMGTNYGATNITIGSNLCSPVNIILPNAIVSCQYPSGVTSDLPVKVMVKNQVNDYQNQAKFFYKPPSITSFIYIKPNTEAQLTILGADFWNDLSLVSVKIESTDCTMVSVNNTILVCNYPKTPFTAGAKNVQVTVNNRVSYPNNLFEFIDQSYCPSSCSNGGNCNRDLGVCICNEGFAGPACDQVTMLTEQDIDDSLPILTATRDDPSNTRLQVQILSVFEDNSEVDLTDSSSWTMSEGDKNVNIYQYQDSNRQLIVTITSNPTFSSAQLGTNTITYPNGSYTYSIEYSSSSVVNDLRFKFQMEMTPEECESPPYIYAYPTGVNYGSHFMTLLKYNSQWHARFPQVTVLNGGKSYSTIATEPQNKFGNYTQVIAKVQSSQVQSTYFQYDFSLLDTYQSREPIVEGCGLEEVKQNNSWKIAVGIAVPVGVALLATAGFFIFKQQRKINETNKLLNQKLSELSKFRD</sequence>
<keyword evidence="2" id="KW-0245">EGF-like domain</keyword>